<reference evidence="2" key="1">
    <citation type="submission" date="2018-06" db="EMBL/GenBank/DDBJ databases">
        <authorList>
            <person name="Zhirakovskaya E."/>
        </authorList>
    </citation>
    <scope>NUCLEOTIDE SEQUENCE</scope>
</reference>
<feature type="transmembrane region" description="Helical" evidence="1">
    <location>
        <begin position="535"/>
        <end position="556"/>
    </location>
</feature>
<name>A0A3B0WX61_9ZZZZ</name>
<dbReference type="PANTHER" id="PTHR20992">
    <property type="entry name" value="AT15442P-RELATED"/>
    <property type="match status" value="1"/>
</dbReference>
<keyword evidence="1" id="KW-0472">Membrane</keyword>
<dbReference type="PANTHER" id="PTHR20992:SF9">
    <property type="entry name" value="AT15442P-RELATED"/>
    <property type="match status" value="1"/>
</dbReference>
<evidence type="ECO:0000313" key="2">
    <source>
        <dbReference type="EMBL" id="VAW48946.1"/>
    </source>
</evidence>
<feature type="transmembrane region" description="Helical" evidence="1">
    <location>
        <begin position="444"/>
        <end position="462"/>
    </location>
</feature>
<dbReference type="AlphaFoldDB" id="A0A3B0WX61"/>
<dbReference type="Pfam" id="PF04087">
    <property type="entry name" value="DUF389"/>
    <property type="match status" value="1"/>
</dbReference>
<dbReference type="SUPFAM" id="SSF111331">
    <property type="entry name" value="NAD kinase/diacylglycerol kinase-like"/>
    <property type="match status" value="1"/>
</dbReference>
<feature type="transmembrane region" description="Helical" evidence="1">
    <location>
        <begin position="374"/>
        <end position="396"/>
    </location>
</feature>
<keyword evidence="1" id="KW-1133">Transmembrane helix</keyword>
<gene>
    <name evidence="2" type="ORF">MNBD_GAMMA03-2113</name>
</gene>
<feature type="transmembrane region" description="Helical" evidence="1">
    <location>
        <begin position="498"/>
        <end position="523"/>
    </location>
</feature>
<evidence type="ECO:0000256" key="1">
    <source>
        <dbReference type="SAM" id="Phobius"/>
    </source>
</evidence>
<evidence type="ECO:0008006" key="3">
    <source>
        <dbReference type="Google" id="ProtNLM"/>
    </source>
</evidence>
<dbReference type="NCBIfam" id="TIGR00341">
    <property type="entry name" value="TIGR00341 family protein"/>
    <property type="match status" value="1"/>
</dbReference>
<organism evidence="2">
    <name type="scientific">hydrothermal vent metagenome</name>
    <dbReference type="NCBI Taxonomy" id="652676"/>
    <lineage>
        <taxon>unclassified sequences</taxon>
        <taxon>metagenomes</taxon>
        <taxon>ecological metagenomes</taxon>
    </lineage>
</organism>
<feature type="transmembrane region" description="Helical" evidence="1">
    <location>
        <begin position="408"/>
        <end position="432"/>
    </location>
</feature>
<protein>
    <recommendedName>
        <fullName evidence="3">TIGR00341 family protein</fullName>
    </recommendedName>
</protein>
<keyword evidence="1" id="KW-0812">Transmembrane</keyword>
<dbReference type="EMBL" id="UOFC01000246">
    <property type="protein sequence ID" value="VAW48946.1"/>
    <property type="molecule type" value="Genomic_DNA"/>
</dbReference>
<proteinExistence type="predicted"/>
<feature type="transmembrane region" description="Helical" evidence="1">
    <location>
        <begin position="469"/>
        <end position="492"/>
    </location>
</feature>
<dbReference type="InterPro" id="IPR005240">
    <property type="entry name" value="DUF389"/>
</dbReference>
<feature type="transmembrane region" description="Helical" evidence="1">
    <location>
        <begin position="351"/>
        <end position="368"/>
    </location>
</feature>
<accession>A0A3B0WX61</accession>
<sequence length="629" mass="69395">MEAFFMSVCTVLYDAERLEVFERDVKPLLDEHPCDFIVYSEKALLSLPKNHRVLVWLCDEDLYTLLPMAEKHQWQLGFLPHPEMNRASQNFLVPKNTKEAILDIFSVEKSVSTGLVYCNDQIVLSSVMLGNPEVMSSVATLDEGIWRKLKRLMIMILNLGKMRLFACELETSKQKMIRTAALGVTIVYRVKNSDFTKRLEKKELIDESSLNGLILAPRSIMEMVHFLFYRVFAKQFGKVSLPSYLGHVKSESFTVSGGQMFDYSVDGKPFRADNISVSLHKNVLQVLNTKLPENQADQPQKELVKISGLPKPQSIKELVGRPLPWMHHADLEEVKETFITLSDNAQSSQTYLVLMVLSTLLATIGLFANSAPVIIGAMILAPLMAPIVSLSMGVLRQNTELVSASGKTLVVGVLLAIFFGTLLSLMVPLHLINSEIGARLSPTLLDLGVAIISGIAAAYASARSEIAKSLAGVAIAVALVPPLAVSGIGLSWLDWHVFSGAFLLFITNLAGIILAAVATFFIIGFSPFHLAKKGIMLSLGFVVMISVPLVLAYTTMVEEQRIIYTLEGWKTESIQIRDVTVRKGTPLYISAKLVSSSPLSANQIDVVKSNMQDLLDRDIQLEAISAVVR</sequence>
<dbReference type="InterPro" id="IPR016064">
    <property type="entry name" value="NAD/diacylglycerol_kinase_sf"/>
</dbReference>